<protein>
    <recommendedName>
        <fullName evidence="3 5">acylphosphatase</fullName>
        <ecNumber evidence="2 5">3.6.1.7</ecNumber>
    </recommendedName>
</protein>
<evidence type="ECO:0000256" key="3">
    <source>
        <dbReference type="ARBA" id="ARBA00015991"/>
    </source>
</evidence>
<dbReference type="EC" id="3.6.1.7" evidence="2 5"/>
<feature type="active site" evidence="5">
    <location>
        <position position="18"/>
    </location>
</feature>
<comment type="similarity">
    <text evidence="1 6">Belongs to the acylphosphatase family.</text>
</comment>
<dbReference type="Proteomes" id="UP000094652">
    <property type="component" value="Chromosome"/>
</dbReference>
<dbReference type="Pfam" id="PF00708">
    <property type="entry name" value="Acylphosphatase"/>
    <property type="match status" value="1"/>
</dbReference>
<comment type="catalytic activity">
    <reaction evidence="4 5">
        <text>an acyl phosphate + H2O = a carboxylate + phosphate + H(+)</text>
        <dbReference type="Rhea" id="RHEA:14965"/>
        <dbReference type="ChEBI" id="CHEBI:15377"/>
        <dbReference type="ChEBI" id="CHEBI:15378"/>
        <dbReference type="ChEBI" id="CHEBI:29067"/>
        <dbReference type="ChEBI" id="CHEBI:43474"/>
        <dbReference type="ChEBI" id="CHEBI:59918"/>
        <dbReference type="EC" id="3.6.1.7"/>
    </reaction>
</comment>
<dbReference type="OrthoDB" id="9808093at2"/>
<reference evidence="9" key="1">
    <citation type="submission" date="2016-09" db="EMBL/GenBank/DDBJ databases">
        <title>Genomics of Clostridium taeniosporum, an organism which forms endospores with ribbon-like appendages.</title>
        <authorList>
            <person name="Walker J.R."/>
        </authorList>
    </citation>
    <scope>NUCLEOTIDE SEQUENCE [LARGE SCALE GENOMIC DNA]</scope>
    <source>
        <strain evidence="9">1/k</strain>
    </source>
</reference>
<feature type="active site" evidence="5">
    <location>
        <position position="36"/>
    </location>
</feature>
<accession>A0A1D7XIA6</accession>
<evidence type="ECO:0000313" key="9">
    <source>
        <dbReference type="Proteomes" id="UP000094652"/>
    </source>
</evidence>
<dbReference type="InterPro" id="IPR017968">
    <property type="entry name" value="Acylphosphatase_CS"/>
</dbReference>
<dbReference type="Gene3D" id="3.30.70.100">
    <property type="match status" value="1"/>
</dbReference>
<dbReference type="InterPro" id="IPR001792">
    <property type="entry name" value="Acylphosphatase-like_dom"/>
</dbReference>
<dbReference type="AlphaFoldDB" id="A0A1D7XIA6"/>
<evidence type="ECO:0000259" key="7">
    <source>
        <dbReference type="PROSITE" id="PS51160"/>
    </source>
</evidence>
<dbReference type="STRING" id="394958.BGI42_04575"/>
<dbReference type="InterPro" id="IPR020456">
    <property type="entry name" value="Acylphosphatase"/>
</dbReference>
<organism evidence="8 9">
    <name type="scientific">Clostridium taeniosporum</name>
    <dbReference type="NCBI Taxonomy" id="394958"/>
    <lineage>
        <taxon>Bacteria</taxon>
        <taxon>Bacillati</taxon>
        <taxon>Bacillota</taxon>
        <taxon>Clostridia</taxon>
        <taxon>Eubacteriales</taxon>
        <taxon>Clostridiaceae</taxon>
        <taxon>Clostridium</taxon>
    </lineage>
</organism>
<evidence type="ECO:0000313" key="8">
    <source>
        <dbReference type="EMBL" id="AOR23036.1"/>
    </source>
</evidence>
<dbReference type="KEGG" id="ctae:BGI42_04575"/>
<keyword evidence="9" id="KW-1185">Reference proteome</keyword>
<evidence type="ECO:0000256" key="2">
    <source>
        <dbReference type="ARBA" id="ARBA00012150"/>
    </source>
</evidence>
<name>A0A1D7XIA6_9CLOT</name>
<gene>
    <name evidence="8" type="ORF">BGI42_04575</name>
</gene>
<keyword evidence="5 8" id="KW-0378">Hydrolase</keyword>
<dbReference type="PANTHER" id="PTHR47268:SF4">
    <property type="entry name" value="ACYLPHOSPHATASE"/>
    <property type="match status" value="1"/>
</dbReference>
<dbReference type="EMBL" id="CP017253">
    <property type="protein sequence ID" value="AOR23036.1"/>
    <property type="molecule type" value="Genomic_DNA"/>
</dbReference>
<dbReference type="PROSITE" id="PS51160">
    <property type="entry name" value="ACYLPHOSPHATASE_3"/>
    <property type="match status" value="1"/>
</dbReference>
<dbReference type="PANTHER" id="PTHR47268">
    <property type="entry name" value="ACYLPHOSPHATASE"/>
    <property type="match status" value="1"/>
</dbReference>
<feature type="domain" description="Acylphosphatase-like" evidence="7">
    <location>
        <begin position="3"/>
        <end position="90"/>
    </location>
</feature>
<proteinExistence type="inferred from homology"/>
<evidence type="ECO:0000256" key="6">
    <source>
        <dbReference type="RuleBase" id="RU004168"/>
    </source>
</evidence>
<evidence type="ECO:0000256" key="4">
    <source>
        <dbReference type="ARBA" id="ARBA00047645"/>
    </source>
</evidence>
<sequence length="90" mass="10423">MIRYSIKVSGIVQEVGFRYFSQLNATSLSLTGYAKNLYSGEVIIEVQGIQENIDKFIDTILTGNKFSKVYDIELKKIEPIYDEKKFKIKY</sequence>
<dbReference type="GO" id="GO:0003998">
    <property type="term" value="F:acylphosphatase activity"/>
    <property type="evidence" value="ECO:0007669"/>
    <property type="project" value="UniProtKB-EC"/>
</dbReference>
<dbReference type="PROSITE" id="PS00151">
    <property type="entry name" value="ACYLPHOSPHATASE_2"/>
    <property type="match status" value="1"/>
</dbReference>
<dbReference type="SUPFAM" id="SSF54975">
    <property type="entry name" value="Acylphosphatase/BLUF domain-like"/>
    <property type="match status" value="1"/>
</dbReference>
<dbReference type="RefSeq" id="WP_069679191.1">
    <property type="nucleotide sequence ID" value="NZ_CP017253.2"/>
</dbReference>
<evidence type="ECO:0000256" key="1">
    <source>
        <dbReference type="ARBA" id="ARBA00005614"/>
    </source>
</evidence>
<evidence type="ECO:0000256" key="5">
    <source>
        <dbReference type="PROSITE-ProRule" id="PRU00520"/>
    </source>
</evidence>
<dbReference type="InterPro" id="IPR036046">
    <property type="entry name" value="Acylphosphatase-like_dom_sf"/>
</dbReference>